<dbReference type="InterPro" id="IPR011545">
    <property type="entry name" value="DEAD/DEAH_box_helicase_dom"/>
</dbReference>
<evidence type="ECO:0000259" key="10">
    <source>
        <dbReference type="PROSITE" id="PS51192"/>
    </source>
</evidence>
<keyword evidence="5 8" id="KW-0067">ATP-binding</keyword>
<dbReference type="GO" id="GO:0010468">
    <property type="term" value="P:regulation of gene expression"/>
    <property type="evidence" value="ECO:0007669"/>
    <property type="project" value="UniProtKB-ARBA"/>
</dbReference>
<dbReference type="InterPro" id="IPR014014">
    <property type="entry name" value="RNA_helicase_DEAD_Q_motif"/>
</dbReference>
<protein>
    <recommendedName>
        <fullName evidence="1">RNA helicase</fullName>
        <ecNumber evidence="1">3.6.4.13</ecNumber>
    </recommendedName>
</protein>
<dbReference type="GO" id="GO:0005524">
    <property type="term" value="F:ATP binding"/>
    <property type="evidence" value="ECO:0007669"/>
    <property type="project" value="UniProtKB-KW"/>
</dbReference>
<comment type="similarity">
    <text evidence="8">Belongs to the DEAD box helicase family.</text>
</comment>
<evidence type="ECO:0000256" key="4">
    <source>
        <dbReference type="ARBA" id="ARBA00022806"/>
    </source>
</evidence>
<gene>
    <name evidence="13" type="primary">Ddx17_4</name>
    <name evidence="13" type="ORF">g.67209</name>
</gene>
<dbReference type="PROSITE" id="PS51195">
    <property type="entry name" value="Q_MOTIF"/>
    <property type="match status" value="1"/>
</dbReference>
<feature type="domain" description="DEAD-box RNA helicase Q" evidence="12">
    <location>
        <begin position="104"/>
        <end position="132"/>
    </location>
</feature>
<feature type="region of interest" description="Disordered" evidence="9">
    <location>
        <begin position="1"/>
        <end position="52"/>
    </location>
</feature>
<dbReference type="FunFam" id="3.40.50.300:FF:000079">
    <property type="entry name" value="probable ATP-dependent RNA helicase DDX17"/>
    <property type="match status" value="1"/>
</dbReference>
<dbReference type="GO" id="GO:0003724">
    <property type="term" value="F:RNA helicase activity"/>
    <property type="evidence" value="ECO:0007669"/>
    <property type="project" value="UniProtKB-EC"/>
</dbReference>
<evidence type="ECO:0000256" key="3">
    <source>
        <dbReference type="ARBA" id="ARBA00022801"/>
    </source>
</evidence>
<evidence type="ECO:0000313" key="13">
    <source>
        <dbReference type="EMBL" id="JAQ01792.1"/>
    </source>
</evidence>
<dbReference type="InterPro" id="IPR000629">
    <property type="entry name" value="RNA-helicase_DEAD-box_CS"/>
</dbReference>
<accession>A0A146L3M6</accession>
<dbReference type="GO" id="GO:0016787">
    <property type="term" value="F:hydrolase activity"/>
    <property type="evidence" value="ECO:0007669"/>
    <property type="project" value="UniProtKB-KW"/>
</dbReference>
<dbReference type="CDD" id="cd18787">
    <property type="entry name" value="SF2_C_DEAD"/>
    <property type="match status" value="1"/>
</dbReference>
<dbReference type="InterPro" id="IPR027417">
    <property type="entry name" value="P-loop_NTPase"/>
</dbReference>
<comment type="catalytic activity">
    <reaction evidence="6">
        <text>ATP + H2O = ADP + phosphate + H(+)</text>
        <dbReference type="Rhea" id="RHEA:13065"/>
        <dbReference type="ChEBI" id="CHEBI:15377"/>
        <dbReference type="ChEBI" id="CHEBI:15378"/>
        <dbReference type="ChEBI" id="CHEBI:30616"/>
        <dbReference type="ChEBI" id="CHEBI:43474"/>
        <dbReference type="ChEBI" id="CHEBI:456216"/>
        <dbReference type="EC" id="3.6.4.13"/>
    </reaction>
</comment>
<dbReference type="SMART" id="SM00487">
    <property type="entry name" value="DEXDc"/>
    <property type="match status" value="1"/>
</dbReference>
<dbReference type="InterPro" id="IPR001650">
    <property type="entry name" value="Helicase_C-like"/>
</dbReference>
<dbReference type="PANTHER" id="PTHR47958">
    <property type="entry name" value="ATP-DEPENDENT RNA HELICASE DBP3"/>
    <property type="match status" value="1"/>
</dbReference>
<feature type="short sequence motif" description="Q motif" evidence="7">
    <location>
        <begin position="104"/>
        <end position="132"/>
    </location>
</feature>
<feature type="compositionally biased region" description="Basic residues" evidence="9">
    <location>
        <begin position="1"/>
        <end position="36"/>
    </location>
</feature>
<dbReference type="InterPro" id="IPR014001">
    <property type="entry name" value="Helicase_ATP-bd"/>
</dbReference>
<evidence type="ECO:0000259" key="11">
    <source>
        <dbReference type="PROSITE" id="PS51194"/>
    </source>
</evidence>
<feature type="domain" description="Helicase ATP-binding" evidence="10">
    <location>
        <begin position="135"/>
        <end position="308"/>
    </location>
</feature>
<feature type="domain" description="Helicase C-terminal" evidence="11">
    <location>
        <begin position="336"/>
        <end position="432"/>
    </location>
</feature>
<evidence type="ECO:0000259" key="12">
    <source>
        <dbReference type="PROSITE" id="PS51195"/>
    </source>
</evidence>
<name>A0A146L3M6_LYGHE</name>
<dbReference type="AlphaFoldDB" id="A0A146L3M6"/>
<evidence type="ECO:0000256" key="2">
    <source>
        <dbReference type="ARBA" id="ARBA00022741"/>
    </source>
</evidence>
<proteinExistence type="inferred from homology"/>
<dbReference type="EC" id="3.6.4.13" evidence="1"/>
<dbReference type="Gene3D" id="3.40.50.300">
    <property type="entry name" value="P-loop containing nucleotide triphosphate hydrolases"/>
    <property type="match status" value="2"/>
</dbReference>
<evidence type="ECO:0000256" key="6">
    <source>
        <dbReference type="ARBA" id="ARBA00047984"/>
    </source>
</evidence>
<organism evidence="13">
    <name type="scientific">Lygus hesperus</name>
    <name type="common">Western plant bug</name>
    <dbReference type="NCBI Taxonomy" id="30085"/>
    <lineage>
        <taxon>Eukaryota</taxon>
        <taxon>Metazoa</taxon>
        <taxon>Ecdysozoa</taxon>
        <taxon>Arthropoda</taxon>
        <taxon>Hexapoda</taxon>
        <taxon>Insecta</taxon>
        <taxon>Pterygota</taxon>
        <taxon>Neoptera</taxon>
        <taxon>Paraneoptera</taxon>
        <taxon>Hemiptera</taxon>
        <taxon>Heteroptera</taxon>
        <taxon>Panheteroptera</taxon>
        <taxon>Cimicomorpha</taxon>
        <taxon>Miridae</taxon>
        <taxon>Mirini</taxon>
        <taxon>Lygus</taxon>
    </lineage>
</organism>
<dbReference type="CDD" id="cd17966">
    <property type="entry name" value="DEADc_DDX5_DDX17"/>
    <property type="match status" value="1"/>
</dbReference>
<evidence type="ECO:0000256" key="9">
    <source>
        <dbReference type="SAM" id="MobiDB-lite"/>
    </source>
</evidence>
<evidence type="ECO:0000256" key="7">
    <source>
        <dbReference type="PROSITE-ProRule" id="PRU00552"/>
    </source>
</evidence>
<dbReference type="SUPFAM" id="SSF52540">
    <property type="entry name" value="P-loop containing nucleoside triphosphate hydrolases"/>
    <property type="match status" value="2"/>
</dbReference>
<dbReference type="GO" id="GO:0003676">
    <property type="term" value="F:nucleic acid binding"/>
    <property type="evidence" value="ECO:0007669"/>
    <property type="project" value="InterPro"/>
</dbReference>
<evidence type="ECO:0000256" key="5">
    <source>
        <dbReference type="ARBA" id="ARBA00022840"/>
    </source>
</evidence>
<sequence length="432" mass="49521">MGRYGRSRSRSRDVRRRSRSRDRYRSRSRSRDRRRPPPGGRGRNGAAGSNLRRPHWDLSRLEPFKKNFYTPHPYVEDRSRAAIEEWMEEKDITLKGKDIPRPVWSFEEANFPPSVLRILSKLGFKEPTAIQAQGWPIALSGRDMVGIASTGSGKTLSYILPALVHIDAQEPLRRGEGPIALVITPTRELTQQIQEVANEICEDVSNVAIFGGAPKSTQARELKKGVEIVIATPGRLLDFLESREVDLKRCTYLVLDEADRMLDMGFEPQIRKIIEQIRPDRQTLMWSATWPKEVQNLAEEFLKDYIQVNVGSLQLAANHNIHQIVEVCMESEKEDKLLNLLRELGSEKDNKIIVFIETKRRVEEITRKVEREGYDVACIHGDKRQSERDHVLKDFRNGRNRILVATDVAARGLGKPSVAKPKLSWIFIIFVD</sequence>
<keyword evidence="2 8" id="KW-0547">Nucleotide-binding</keyword>
<dbReference type="SMART" id="SM00490">
    <property type="entry name" value="HELICc"/>
    <property type="match status" value="1"/>
</dbReference>
<dbReference type="Pfam" id="PF00271">
    <property type="entry name" value="Helicase_C"/>
    <property type="match status" value="1"/>
</dbReference>
<dbReference type="PROSITE" id="PS51194">
    <property type="entry name" value="HELICASE_CTER"/>
    <property type="match status" value="1"/>
</dbReference>
<keyword evidence="3 8" id="KW-0378">Hydrolase</keyword>
<keyword evidence="4 8" id="KW-0347">Helicase</keyword>
<evidence type="ECO:0000256" key="1">
    <source>
        <dbReference type="ARBA" id="ARBA00012552"/>
    </source>
</evidence>
<dbReference type="PROSITE" id="PS51192">
    <property type="entry name" value="HELICASE_ATP_BIND_1"/>
    <property type="match status" value="1"/>
</dbReference>
<evidence type="ECO:0000256" key="8">
    <source>
        <dbReference type="RuleBase" id="RU000492"/>
    </source>
</evidence>
<dbReference type="EMBL" id="GDHC01016837">
    <property type="protein sequence ID" value="JAQ01792.1"/>
    <property type="molecule type" value="Transcribed_RNA"/>
</dbReference>
<reference evidence="13" key="1">
    <citation type="journal article" date="2016" name="Gigascience">
        <title>De novo construction of an expanded transcriptome assembly for the western tarnished plant bug, Lygus hesperus.</title>
        <authorList>
            <person name="Tassone E.E."/>
            <person name="Geib S.M."/>
            <person name="Hall B."/>
            <person name="Fabrick J.A."/>
            <person name="Brent C.S."/>
            <person name="Hull J.J."/>
        </authorList>
    </citation>
    <scope>NUCLEOTIDE SEQUENCE</scope>
</reference>
<dbReference type="PROSITE" id="PS00039">
    <property type="entry name" value="DEAD_ATP_HELICASE"/>
    <property type="match status" value="1"/>
</dbReference>
<dbReference type="Pfam" id="PF00270">
    <property type="entry name" value="DEAD"/>
    <property type="match status" value="1"/>
</dbReference>